<dbReference type="RefSeq" id="WP_258824296.1">
    <property type="nucleotide sequence ID" value="NZ_JANUHB010000006.1"/>
</dbReference>
<comment type="caution">
    <text evidence="1">The sequence shown here is derived from an EMBL/GenBank/DDBJ whole genome shotgun (WGS) entry which is preliminary data.</text>
</comment>
<keyword evidence="2" id="KW-1185">Reference proteome</keyword>
<evidence type="ECO:0000313" key="2">
    <source>
        <dbReference type="Proteomes" id="UP001206126"/>
    </source>
</evidence>
<accession>A0ABT2DGN3</accession>
<gene>
    <name evidence="1" type="ORF">NX774_21330</name>
</gene>
<organism evidence="1 2">
    <name type="scientific">Massilia agilis</name>
    <dbReference type="NCBI Taxonomy" id="1811226"/>
    <lineage>
        <taxon>Bacteria</taxon>
        <taxon>Pseudomonadati</taxon>
        <taxon>Pseudomonadota</taxon>
        <taxon>Betaproteobacteria</taxon>
        <taxon>Burkholderiales</taxon>
        <taxon>Oxalobacteraceae</taxon>
        <taxon>Telluria group</taxon>
        <taxon>Massilia</taxon>
    </lineage>
</organism>
<reference evidence="1 2" key="1">
    <citation type="submission" date="2022-08" db="EMBL/GenBank/DDBJ databases">
        <title>Reclassification of Massilia species as members of the genera Telluria, Duganella, Pseudoduganella, Mokoshia gen. nov. and Zemynaea gen. nov. using orthogonal and non-orthogonal genome-based approaches.</title>
        <authorList>
            <person name="Bowman J.P."/>
        </authorList>
    </citation>
    <scope>NUCLEOTIDE SEQUENCE [LARGE SCALE GENOMIC DNA]</scope>
    <source>
        <strain evidence="1 2">JCM 31605</strain>
    </source>
</reference>
<protein>
    <submittedName>
        <fullName evidence="1">Uncharacterized protein</fullName>
    </submittedName>
</protein>
<sequence length="820" mass="90296">MSDDDLMDDDRYIVDEPLPDAVNFDVLKDEGIARLKALAGQVWTNFNESDPGVTILDQLCYALTELGYCARFPIEDVLTRADGTINYDGQFFLPQDILTCSPVTPDDYRRLVHDRLAAVRAVYLVPQCTDSGRLTGRYLTYFCADADEALVGARIDALLNQHRNLGEQFLAPQPLQPLVITLAGSVYLQDGADASAVYNRILQVLREYEVPPVVQSGYGELRAQGFTADEIFNGPRLDNGWIGGPDALGAKRTVVSLYELNTLIAAIDGVSHLDGLAFADHDGQEVAVGDDQIPQLTPGPGFGLQGIGQPMARPLDTAALELASLRASHDAASVESQVDLAPDVPQGSYRNIEQYYSVQNTFPEIYGIGPNSLQSDTPSYRVASARQLKGYLLVYDQLLANEFSQLAHVGDLFSFAAPQPVEGERWPLHRTFCTTYHSQPLYDVPDVQALLRGSESFHYQLDPNKPDAQVERGAWKRYRNFPFNEYIHGLRAITETEDEAVRRRDAMLTHLMARHGDDAAEYHPMFKATQWYGSELKTRVVVKSVWLQNYQQLSSHRTNGFNYQAADPLTAPGPFAAASSVRAGPDDKIAAGILRNFSAFELKLAILLGLPAHLASLADKLEALLRQEDFLSWLRQGGDPGSSWQLKDTDVVVVRGVDSSGKEQQQLFDGAQCLMDISPVSAEAIGENTYRVHADQLGWLSTQRKGVLLVEHILLLPSYAFNDAGYYLAATLVLPAYVTLFQQAAFASYLDTLVQLHWPAHVRLRRLDASCTVLKPLIPLFVEWHNGLNASPAANAPDAVFPGPTLAKLLGIGKEVAHAA</sequence>
<evidence type="ECO:0000313" key="1">
    <source>
        <dbReference type="EMBL" id="MCS0810470.1"/>
    </source>
</evidence>
<name>A0ABT2DGN3_9BURK</name>
<proteinExistence type="predicted"/>
<dbReference type="EMBL" id="JANUHB010000006">
    <property type="protein sequence ID" value="MCS0810470.1"/>
    <property type="molecule type" value="Genomic_DNA"/>
</dbReference>
<dbReference type="Proteomes" id="UP001206126">
    <property type="component" value="Unassembled WGS sequence"/>
</dbReference>